<dbReference type="EMBL" id="UZAE01014946">
    <property type="protein sequence ID" value="VDO14860.1"/>
    <property type="molecule type" value="Genomic_DNA"/>
</dbReference>
<protein>
    <submittedName>
        <fullName evidence="4">Prominin 1 b</fullName>
    </submittedName>
</protein>
<gene>
    <name evidence="2" type="ORF">HNAJ_LOCUS13070</name>
</gene>
<evidence type="ECO:0000313" key="2">
    <source>
        <dbReference type="EMBL" id="VDO14860.1"/>
    </source>
</evidence>
<reference evidence="2 3" key="2">
    <citation type="submission" date="2018-11" db="EMBL/GenBank/DDBJ databases">
        <authorList>
            <consortium name="Pathogen Informatics"/>
        </authorList>
    </citation>
    <scope>NUCLEOTIDE SEQUENCE [LARGE SCALE GENOMIC DNA]</scope>
</reference>
<keyword evidence="1" id="KW-0472">Membrane</keyword>
<proteinExistence type="predicted"/>
<evidence type="ECO:0000256" key="1">
    <source>
        <dbReference type="SAM" id="Phobius"/>
    </source>
</evidence>
<accession>A0A0R3TYZ7</accession>
<keyword evidence="3" id="KW-1185">Reference proteome</keyword>
<feature type="transmembrane region" description="Helical" evidence="1">
    <location>
        <begin position="282"/>
        <end position="307"/>
    </location>
</feature>
<organism evidence="4">
    <name type="scientific">Rodentolepis nana</name>
    <name type="common">Dwarf tapeworm</name>
    <name type="synonym">Hymenolepis nana</name>
    <dbReference type="NCBI Taxonomy" id="102285"/>
    <lineage>
        <taxon>Eukaryota</taxon>
        <taxon>Metazoa</taxon>
        <taxon>Spiralia</taxon>
        <taxon>Lophotrochozoa</taxon>
        <taxon>Platyhelminthes</taxon>
        <taxon>Cestoda</taxon>
        <taxon>Eucestoda</taxon>
        <taxon>Cyclophyllidea</taxon>
        <taxon>Hymenolepididae</taxon>
        <taxon>Rodentolepis</taxon>
    </lineage>
</organism>
<dbReference type="Proteomes" id="UP000278807">
    <property type="component" value="Unassembled WGS sequence"/>
</dbReference>
<reference evidence="4" key="1">
    <citation type="submission" date="2017-02" db="UniProtKB">
        <authorList>
            <consortium name="WormBaseParasite"/>
        </authorList>
    </citation>
    <scope>IDENTIFICATION</scope>
</reference>
<dbReference type="WBParaSite" id="HNAJ_0001309601-mRNA-1">
    <property type="protein sequence ID" value="HNAJ_0001309601-mRNA-1"/>
    <property type="gene ID" value="HNAJ_0001309601"/>
</dbReference>
<name>A0A0R3TYZ7_RODNA</name>
<evidence type="ECO:0000313" key="4">
    <source>
        <dbReference type="WBParaSite" id="HNAJ_0001309601-mRNA-1"/>
    </source>
</evidence>
<keyword evidence="1" id="KW-0812">Transmembrane</keyword>
<evidence type="ECO:0000313" key="3">
    <source>
        <dbReference type="Proteomes" id="UP000278807"/>
    </source>
</evidence>
<dbReference type="AlphaFoldDB" id="A0A0R3TYZ7"/>
<keyword evidence="1" id="KW-1133">Transmembrane helix</keyword>
<sequence length="342" mass="37865">MKKTDGVLNGFIAGHWDSMVKSVETDLITKAPPNGVLQALANRCNEDSVGLFPACNIHTLANLTAITQGPEVQKIISDGRGFLISKIEKSDFSVMRSLKGDIKVVLGKWNNASHRLNNNLTELFRLSDPGKIDNHVITSLISNLTSFNATVPALIRAEFERGLRILKELNSLMLALSKTLTKLKPKVEGIKNITNELKSQLTDLSNYLEYPTQVLTNVSLLEFEVISKYNETEVQFLASFVTNDTFGFANLTREFFPCKKAHEAYKAVMSITCDPSGPINHAIGFITITASTILSLTLLYVALFTLASSQASQVRMLEKYANDNSLYAKNSTFTHPILEWAE</sequence>